<dbReference type="EMBL" id="LAZR01019925">
    <property type="protein sequence ID" value="KKL90763.1"/>
    <property type="molecule type" value="Genomic_DNA"/>
</dbReference>
<dbReference type="InterPro" id="IPR043129">
    <property type="entry name" value="ATPase_NBD"/>
</dbReference>
<reference evidence="1" key="1">
    <citation type="journal article" date="2015" name="Nature">
        <title>Complex archaea that bridge the gap between prokaryotes and eukaryotes.</title>
        <authorList>
            <person name="Spang A."/>
            <person name="Saw J.H."/>
            <person name="Jorgensen S.L."/>
            <person name="Zaremba-Niedzwiedzka K."/>
            <person name="Martijn J."/>
            <person name="Lind A.E."/>
            <person name="van Eijk R."/>
            <person name="Schleper C."/>
            <person name="Guy L."/>
            <person name="Ettema T.J."/>
        </authorList>
    </citation>
    <scope>NUCLEOTIDE SEQUENCE</scope>
</reference>
<dbReference type="AlphaFoldDB" id="A0A0F9FWS7"/>
<accession>A0A0F9FWS7</accession>
<name>A0A0F9FWS7_9ZZZZ</name>
<protein>
    <recommendedName>
        <fullName evidence="2">ROK family protein</fullName>
    </recommendedName>
</protein>
<sequence>IARVIADRSTGTKGGTNLMGDALANSDEFARAGLPLVCCPGVAGWQSHGTRMAQGNANIAKFARVARANGAEGLLNTDWGDYGHRNSLGASMHGFAFGAAHSWGGAQVRNRHFTDAFAFHAFGDKTGKLADAIRALGSHPGGELYHTLIEPIAPDPRWRDYMIGYRRNDSADARLCGCGHRGHLEAYASATAVIKRASQALSNGHASSLAQRVAEGAELTPKLLGAEAEAGDELSLKIILEVAEAMGVGIVNLLHTIDPNGVLLGGAMTFGGNKTELGRRFLARIKQEVDHRAFAVLAQRTIIDFASLGGDAGYIGAAGIARVEHLKH</sequence>
<dbReference type="PANTHER" id="PTHR18964:SF149">
    <property type="entry name" value="BIFUNCTIONAL UDP-N-ACETYLGLUCOSAMINE 2-EPIMERASE_N-ACETYLMANNOSAMINE KINASE"/>
    <property type="match status" value="1"/>
</dbReference>
<gene>
    <name evidence="1" type="ORF">LCGC14_1901450</name>
</gene>
<dbReference type="InterPro" id="IPR000600">
    <property type="entry name" value="ROK"/>
</dbReference>
<proteinExistence type="predicted"/>
<dbReference type="PANTHER" id="PTHR18964">
    <property type="entry name" value="ROK (REPRESSOR, ORF, KINASE) FAMILY"/>
    <property type="match status" value="1"/>
</dbReference>
<dbReference type="SUPFAM" id="SSF53067">
    <property type="entry name" value="Actin-like ATPase domain"/>
    <property type="match status" value="1"/>
</dbReference>
<dbReference type="Gene3D" id="3.20.20.80">
    <property type="entry name" value="Glycosidases"/>
    <property type="match status" value="1"/>
</dbReference>
<comment type="caution">
    <text evidence="1">The sequence shown here is derived from an EMBL/GenBank/DDBJ whole genome shotgun (WGS) entry which is preliminary data.</text>
</comment>
<dbReference type="Pfam" id="PF00480">
    <property type="entry name" value="ROK"/>
    <property type="match status" value="1"/>
</dbReference>
<evidence type="ECO:0008006" key="2">
    <source>
        <dbReference type="Google" id="ProtNLM"/>
    </source>
</evidence>
<evidence type="ECO:0000313" key="1">
    <source>
        <dbReference type="EMBL" id="KKL90763.1"/>
    </source>
</evidence>
<feature type="non-terminal residue" evidence="1">
    <location>
        <position position="1"/>
    </location>
</feature>
<organism evidence="1">
    <name type="scientific">marine sediment metagenome</name>
    <dbReference type="NCBI Taxonomy" id="412755"/>
    <lineage>
        <taxon>unclassified sequences</taxon>
        <taxon>metagenomes</taxon>
        <taxon>ecological metagenomes</taxon>
    </lineage>
</organism>
<dbReference type="Gene3D" id="3.30.420.40">
    <property type="match status" value="2"/>
</dbReference>